<dbReference type="AlphaFoldDB" id="A0A512M2F2"/>
<dbReference type="InterPro" id="IPR025827">
    <property type="entry name" value="Zn_ribbon_recom_dom"/>
</dbReference>
<feature type="domain" description="Resolvase/invertase-type recombinase catalytic" evidence="2">
    <location>
        <begin position="1"/>
        <end position="139"/>
    </location>
</feature>
<dbReference type="CDD" id="cd00338">
    <property type="entry name" value="Ser_Recombinase"/>
    <property type="match status" value="1"/>
</dbReference>
<protein>
    <recommendedName>
        <fullName evidence="2">Resolvase/invertase-type recombinase catalytic domain-containing protein</fullName>
    </recommendedName>
</protein>
<dbReference type="InterPro" id="IPR038109">
    <property type="entry name" value="DNA_bind_recomb_sf"/>
</dbReference>
<dbReference type="SMART" id="SM00857">
    <property type="entry name" value="Resolvase"/>
    <property type="match status" value="1"/>
</dbReference>
<keyword evidence="4" id="KW-1185">Reference proteome</keyword>
<dbReference type="SUPFAM" id="SSF53041">
    <property type="entry name" value="Resolvase-like"/>
    <property type="match status" value="1"/>
</dbReference>
<reference evidence="3 4" key="1">
    <citation type="submission" date="2019-07" db="EMBL/GenBank/DDBJ databases">
        <title>Whole genome shotgun sequence of Brevifollis gellanilyticus NBRC 108608.</title>
        <authorList>
            <person name="Hosoyama A."/>
            <person name="Uohara A."/>
            <person name="Ohji S."/>
            <person name="Ichikawa N."/>
        </authorList>
    </citation>
    <scope>NUCLEOTIDE SEQUENCE [LARGE SCALE GENOMIC DNA]</scope>
    <source>
        <strain evidence="3 4">NBRC 108608</strain>
    </source>
</reference>
<comment type="caution">
    <text evidence="3">The sequence shown here is derived from an EMBL/GenBank/DDBJ whole genome shotgun (WGS) entry which is preliminary data.</text>
</comment>
<dbReference type="GO" id="GO:0000150">
    <property type="term" value="F:DNA strand exchange activity"/>
    <property type="evidence" value="ECO:0007669"/>
    <property type="project" value="InterPro"/>
</dbReference>
<feature type="compositionally biased region" description="Basic residues" evidence="1">
    <location>
        <begin position="555"/>
        <end position="564"/>
    </location>
</feature>
<evidence type="ECO:0000259" key="2">
    <source>
        <dbReference type="PROSITE" id="PS51736"/>
    </source>
</evidence>
<dbReference type="Gene3D" id="3.90.1750.20">
    <property type="entry name" value="Putative Large Serine Recombinase, Chain B, Domain 2"/>
    <property type="match status" value="1"/>
</dbReference>
<dbReference type="PANTHER" id="PTHR30461:SF23">
    <property type="entry name" value="DNA RECOMBINASE-RELATED"/>
    <property type="match status" value="1"/>
</dbReference>
<name>A0A512M2F2_9BACT</name>
<dbReference type="PANTHER" id="PTHR30461">
    <property type="entry name" value="DNA-INVERTASE FROM LAMBDOID PROPHAGE"/>
    <property type="match status" value="1"/>
</dbReference>
<gene>
    <name evidence="3" type="ORF">BGE01nite_02100</name>
</gene>
<dbReference type="Pfam" id="PF13408">
    <property type="entry name" value="Zn_ribbon_recom"/>
    <property type="match status" value="1"/>
</dbReference>
<dbReference type="InterPro" id="IPR050639">
    <property type="entry name" value="SSR_resolvase"/>
</dbReference>
<sequence>MQAGETRAGLARQREVIRLAVGAKGLHCLEVVELHVSGTVAASHPDMLRIYSMISSGMIKGVVVADLDRLFRPDEPQSFAALQIFRDMGAKIYAGDTEYDLTTANGLLYSSIRSAIAGFELSLIKERMQGAKEAKRRAGKCPSSAVTMPLGIGYDRKEEKWHYTPDISSVKLLFERFDAGGVRNYSQLGREVGLCSASVKCILRNPIYTGWRVIDKKRGAKRKSVSGKLYRVKVARAESEVIRLKVLDGIISEECFQRVQAEMAITKFNFINEFRSNDTVNIGTGIAFCGCCGRPLYCVSGKCNEVRKKAGYYQCKAQHYSYKAQLGGCKQRNLNRDDLDEAIIKLASTILRSEEHLTSLLAESFQRSSEVVTPFAQVAPPSAQLDELSKRDKRLLEAYEAGAISVDELRQKREAIRQKRAAVEQATRSSSSKDKDELKAMARLVIKGARRFKALDDKGQKKKIIHELFSEIHVRHNQLVSFRFRPVALTAASPESAASTTILLPKPIQVGKEQATLPPGQRRCITCDEVKAQQEFYRNLNRCNPCRSKQERMRHEKRRAKAKSKQASPNQSTESQ</sequence>
<dbReference type="Proteomes" id="UP000321577">
    <property type="component" value="Unassembled WGS sequence"/>
</dbReference>
<evidence type="ECO:0000313" key="4">
    <source>
        <dbReference type="Proteomes" id="UP000321577"/>
    </source>
</evidence>
<dbReference type="Pfam" id="PF07508">
    <property type="entry name" value="Recombinase"/>
    <property type="match status" value="1"/>
</dbReference>
<dbReference type="PROSITE" id="PS51736">
    <property type="entry name" value="RECOMBINASES_3"/>
    <property type="match status" value="1"/>
</dbReference>
<dbReference type="InterPro" id="IPR006119">
    <property type="entry name" value="Resolv_N"/>
</dbReference>
<accession>A0A512M2F2</accession>
<proteinExistence type="predicted"/>
<evidence type="ECO:0000256" key="1">
    <source>
        <dbReference type="SAM" id="MobiDB-lite"/>
    </source>
</evidence>
<dbReference type="Gene3D" id="3.40.50.1390">
    <property type="entry name" value="Resolvase, N-terminal catalytic domain"/>
    <property type="match status" value="1"/>
</dbReference>
<dbReference type="InterPro" id="IPR036162">
    <property type="entry name" value="Resolvase-like_N_sf"/>
</dbReference>
<dbReference type="InterPro" id="IPR011109">
    <property type="entry name" value="DNA_bind_recombinase_dom"/>
</dbReference>
<dbReference type="EMBL" id="BKAG01000001">
    <property type="protein sequence ID" value="GEP40919.1"/>
    <property type="molecule type" value="Genomic_DNA"/>
</dbReference>
<evidence type="ECO:0000313" key="3">
    <source>
        <dbReference type="EMBL" id="GEP40919.1"/>
    </source>
</evidence>
<organism evidence="3 4">
    <name type="scientific">Brevifollis gellanilyticus</name>
    <dbReference type="NCBI Taxonomy" id="748831"/>
    <lineage>
        <taxon>Bacteria</taxon>
        <taxon>Pseudomonadati</taxon>
        <taxon>Verrucomicrobiota</taxon>
        <taxon>Verrucomicrobiia</taxon>
        <taxon>Verrucomicrobiales</taxon>
        <taxon>Verrucomicrobiaceae</taxon>
    </lineage>
</organism>
<feature type="region of interest" description="Disordered" evidence="1">
    <location>
        <begin position="547"/>
        <end position="576"/>
    </location>
</feature>
<dbReference type="GO" id="GO:0003677">
    <property type="term" value="F:DNA binding"/>
    <property type="evidence" value="ECO:0007669"/>
    <property type="project" value="InterPro"/>
</dbReference>
<dbReference type="Pfam" id="PF00239">
    <property type="entry name" value="Resolvase"/>
    <property type="match status" value="1"/>
</dbReference>